<dbReference type="PANTHER" id="PTHR11142:SF0">
    <property type="entry name" value="TRNA PSEUDOURIDINE SYNTHASE-LIKE 1"/>
    <property type="match status" value="1"/>
</dbReference>
<evidence type="ECO:0000256" key="6">
    <source>
        <dbReference type="RuleBase" id="RU003792"/>
    </source>
</evidence>
<feature type="binding site" evidence="5">
    <location>
        <position position="109"/>
    </location>
    <ligand>
        <name>substrate</name>
    </ligand>
</feature>
<dbReference type="Gene3D" id="3.30.70.580">
    <property type="entry name" value="Pseudouridine synthase I, catalytic domain, N-terminal subdomain"/>
    <property type="match status" value="1"/>
</dbReference>
<protein>
    <recommendedName>
        <fullName evidence="6">tRNA pseudouridine synthase</fullName>
        <ecNumber evidence="6">5.4.99.12</ecNumber>
    </recommendedName>
</protein>
<dbReference type="InterPro" id="IPR020097">
    <property type="entry name" value="PsdUridine_synth_TruA_a/b_dom"/>
</dbReference>
<keyword evidence="9" id="KW-1185">Reference proteome</keyword>
<evidence type="ECO:0000256" key="2">
    <source>
        <dbReference type="ARBA" id="ARBA00022694"/>
    </source>
</evidence>
<dbReference type="AlphaFoldDB" id="A0AA35RAB8"/>
<name>A0AA35RAB8_GEOBA</name>
<evidence type="ECO:0000256" key="4">
    <source>
        <dbReference type="PIRSR" id="PIRSR001430-1"/>
    </source>
</evidence>
<dbReference type="NCBIfam" id="TIGR00071">
    <property type="entry name" value="hisT_truA"/>
    <property type="match status" value="1"/>
</dbReference>
<dbReference type="Proteomes" id="UP001174909">
    <property type="component" value="Unassembled WGS sequence"/>
</dbReference>
<reference evidence="8" key="1">
    <citation type="submission" date="2023-03" db="EMBL/GenBank/DDBJ databases">
        <authorList>
            <person name="Steffen K."/>
            <person name="Cardenas P."/>
        </authorList>
    </citation>
    <scope>NUCLEOTIDE SEQUENCE</scope>
</reference>
<dbReference type="FunFam" id="3.30.70.580:FF:000001">
    <property type="entry name" value="tRNA pseudouridine synthase A"/>
    <property type="match status" value="1"/>
</dbReference>
<dbReference type="GO" id="GO:0031119">
    <property type="term" value="P:tRNA pseudouridine synthesis"/>
    <property type="evidence" value="ECO:0007669"/>
    <property type="project" value="TreeGrafter"/>
</dbReference>
<evidence type="ECO:0000259" key="7">
    <source>
        <dbReference type="Pfam" id="PF01416"/>
    </source>
</evidence>
<dbReference type="PIRSF" id="PIRSF001430">
    <property type="entry name" value="tRNA_psdUrid_synth"/>
    <property type="match status" value="1"/>
</dbReference>
<organism evidence="8 9">
    <name type="scientific">Geodia barretti</name>
    <name type="common">Barrett's horny sponge</name>
    <dbReference type="NCBI Taxonomy" id="519541"/>
    <lineage>
        <taxon>Eukaryota</taxon>
        <taxon>Metazoa</taxon>
        <taxon>Porifera</taxon>
        <taxon>Demospongiae</taxon>
        <taxon>Heteroscleromorpha</taxon>
        <taxon>Tetractinellida</taxon>
        <taxon>Astrophorina</taxon>
        <taxon>Geodiidae</taxon>
        <taxon>Geodia</taxon>
    </lineage>
</organism>
<evidence type="ECO:0000256" key="5">
    <source>
        <dbReference type="PIRSR" id="PIRSR001430-2"/>
    </source>
</evidence>
<dbReference type="HAMAP" id="MF_00171">
    <property type="entry name" value="TruA"/>
    <property type="match status" value="1"/>
</dbReference>
<dbReference type="CDD" id="cd02570">
    <property type="entry name" value="PseudoU_synth_EcTruA"/>
    <property type="match status" value="1"/>
</dbReference>
<keyword evidence="3 6" id="KW-0413">Isomerase</keyword>
<feature type="domain" description="Pseudouridine synthase I TruA alpha/beta" evidence="7">
    <location>
        <begin position="5"/>
        <end position="95"/>
    </location>
</feature>
<dbReference type="EC" id="5.4.99.12" evidence="6"/>
<dbReference type="Gene3D" id="3.30.70.660">
    <property type="entry name" value="Pseudouridine synthase I, catalytic domain, C-terminal subdomain"/>
    <property type="match status" value="1"/>
</dbReference>
<comment type="similarity">
    <text evidence="1 6">Belongs to the tRNA pseudouridine synthase TruA family.</text>
</comment>
<proteinExistence type="inferred from homology"/>
<dbReference type="PANTHER" id="PTHR11142">
    <property type="entry name" value="PSEUDOURIDYLATE SYNTHASE"/>
    <property type="match status" value="1"/>
</dbReference>
<dbReference type="InterPro" id="IPR020094">
    <property type="entry name" value="TruA/RsuA/RluB/E/F_N"/>
</dbReference>
<feature type="domain" description="Pseudouridine synthase I TruA alpha/beta" evidence="7">
    <location>
        <begin position="142"/>
        <end position="244"/>
    </location>
</feature>
<dbReference type="GO" id="GO:0160147">
    <property type="term" value="F:tRNA pseudouridine(38-40) synthase activity"/>
    <property type="evidence" value="ECO:0007669"/>
    <property type="project" value="UniProtKB-EC"/>
</dbReference>
<accession>A0AA35RAB8</accession>
<comment type="caution">
    <text evidence="8">The sequence shown here is derived from an EMBL/GenBank/DDBJ whole genome shotgun (WGS) entry which is preliminary data.</text>
</comment>
<feature type="active site" description="Nucleophile" evidence="4">
    <location>
        <position position="51"/>
    </location>
</feature>
<gene>
    <name evidence="8" type="ORF">GBAR_LOCUS5132</name>
</gene>
<evidence type="ECO:0000313" key="9">
    <source>
        <dbReference type="Proteomes" id="UP001174909"/>
    </source>
</evidence>
<sequence>MRMAMIVEYDGTEYSGFQYQKNARTIQEEIEKAIESLTAEAVRIKAAGRTDAGVHALGQVVAFDTEAPYDPATVLRALNARLPQDIAVRSARRVSPEFDPRRDAVSRLYRYTVLVSGVRSPLMRRTAHRIQRQPDLESMRAAAAHMEGINDFANFGGALENLEASTIRRIDRIDLETDDSLVKIDVEGNAFLPHQVRRMAGALLDVGTGRLTVSDVSKQISLAGDAPPARALPPNGLCLIRVNYIDGPV</sequence>
<dbReference type="GO" id="GO:0003723">
    <property type="term" value="F:RNA binding"/>
    <property type="evidence" value="ECO:0007669"/>
    <property type="project" value="InterPro"/>
</dbReference>
<dbReference type="InterPro" id="IPR020095">
    <property type="entry name" value="PsdUridine_synth_TruA_C"/>
</dbReference>
<evidence type="ECO:0000313" key="8">
    <source>
        <dbReference type="EMBL" id="CAI8007282.1"/>
    </source>
</evidence>
<dbReference type="InterPro" id="IPR020103">
    <property type="entry name" value="PsdUridine_synth_cat_dom_sf"/>
</dbReference>
<evidence type="ECO:0000256" key="1">
    <source>
        <dbReference type="ARBA" id="ARBA00009375"/>
    </source>
</evidence>
<dbReference type="Pfam" id="PF01416">
    <property type="entry name" value="PseudoU_synth_1"/>
    <property type="match status" value="2"/>
</dbReference>
<keyword evidence="2 6" id="KW-0819">tRNA processing</keyword>
<comment type="catalytic activity">
    <reaction evidence="6">
        <text>uridine(38/39/40) in tRNA = pseudouridine(38/39/40) in tRNA</text>
        <dbReference type="Rhea" id="RHEA:22376"/>
        <dbReference type="Rhea" id="RHEA-COMP:10085"/>
        <dbReference type="Rhea" id="RHEA-COMP:10087"/>
        <dbReference type="ChEBI" id="CHEBI:65314"/>
        <dbReference type="ChEBI" id="CHEBI:65315"/>
        <dbReference type="EC" id="5.4.99.12"/>
    </reaction>
</comment>
<dbReference type="InterPro" id="IPR001406">
    <property type="entry name" value="PsdUridine_synth_TruA"/>
</dbReference>
<evidence type="ECO:0000256" key="3">
    <source>
        <dbReference type="ARBA" id="ARBA00023235"/>
    </source>
</evidence>
<dbReference type="SUPFAM" id="SSF55120">
    <property type="entry name" value="Pseudouridine synthase"/>
    <property type="match status" value="1"/>
</dbReference>
<dbReference type="EMBL" id="CASHTH010000762">
    <property type="protein sequence ID" value="CAI8007282.1"/>
    <property type="molecule type" value="Genomic_DNA"/>
</dbReference>